<feature type="transmembrane region" description="Helical" evidence="2">
    <location>
        <begin position="237"/>
        <end position="264"/>
    </location>
</feature>
<protein>
    <submittedName>
        <fullName evidence="3">Uncharacterized protein</fullName>
    </submittedName>
</protein>
<feature type="transmembrane region" description="Helical" evidence="2">
    <location>
        <begin position="75"/>
        <end position="97"/>
    </location>
</feature>
<evidence type="ECO:0000256" key="2">
    <source>
        <dbReference type="SAM" id="Phobius"/>
    </source>
</evidence>
<evidence type="ECO:0000256" key="1">
    <source>
        <dbReference type="SAM" id="MobiDB-lite"/>
    </source>
</evidence>
<reference evidence="4" key="1">
    <citation type="submission" date="2024-04" db="EMBL/GenBank/DDBJ databases">
        <authorList>
            <person name="Shaw F."/>
            <person name="Minotto A."/>
        </authorList>
    </citation>
    <scope>NUCLEOTIDE SEQUENCE [LARGE SCALE GENOMIC DNA]</scope>
</reference>
<keyword evidence="2" id="KW-1133">Transmembrane helix</keyword>
<feature type="transmembrane region" description="Helical" evidence="2">
    <location>
        <begin position="117"/>
        <end position="136"/>
    </location>
</feature>
<feature type="region of interest" description="Disordered" evidence="1">
    <location>
        <begin position="325"/>
        <end position="351"/>
    </location>
</feature>
<keyword evidence="2" id="KW-0812">Transmembrane</keyword>
<dbReference type="EMBL" id="OZ037953">
    <property type="protein sequence ID" value="CAL1697856.1"/>
    <property type="molecule type" value="Genomic_DNA"/>
</dbReference>
<evidence type="ECO:0000313" key="3">
    <source>
        <dbReference type="EMBL" id="CAL1697856.1"/>
    </source>
</evidence>
<organism evidence="3 4">
    <name type="scientific">Somion occarium</name>
    <dbReference type="NCBI Taxonomy" id="3059160"/>
    <lineage>
        <taxon>Eukaryota</taxon>
        <taxon>Fungi</taxon>
        <taxon>Dikarya</taxon>
        <taxon>Basidiomycota</taxon>
        <taxon>Agaricomycotina</taxon>
        <taxon>Agaricomycetes</taxon>
        <taxon>Polyporales</taxon>
        <taxon>Cerrenaceae</taxon>
        <taxon>Somion</taxon>
    </lineage>
</organism>
<accession>A0ABP1CQC7</accession>
<sequence>MSNASWAPLNETTSQIWIEEATIDGVTIEAVGYGERSQAIMRVSCAKANGAGAHLTLFFQCFELLWSVRRKQPKFAYTFLVYISALSICSAIGAASFRINQQAFVNNRNFPGGPAQYGLLSFNSLNVLGPGGYMAASWLQDGLLLYRFYVIWGGSLLAMILPTLLFLSSIIMSCLLLSELEQPGSTMWAPSNTVFAVGFGSTTVATTLLLSTLIVSRLLYTRYKLSKIMGSVELAPYLTVSAMIAESALLYVVCALTFMITYATGSTVSYLIYGFLGQAPSIAPLIIIRRVAEGRAASKAALAETTMVTTGIQFGAPEMSAVSPTTVDLQTNQNRDPAMKTSQTTDLSPLA</sequence>
<feature type="transmembrane region" description="Helical" evidence="2">
    <location>
        <begin position="270"/>
        <end position="288"/>
    </location>
</feature>
<gene>
    <name evidence="3" type="ORF">GFSPODELE1_LOCUS1885</name>
</gene>
<keyword evidence="2" id="KW-0472">Membrane</keyword>
<keyword evidence="4" id="KW-1185">Reference proteome</keyword>
<feature type="transmembrane region" description="Helical" evidence="2">
    <location>
        <begin position="148"/>
        <end position="173"/>
    </location>
</feature>
<proteinExistence type="predicted"/>
<dbReference type="Proteomes" id="UP001497453">
    <property type="component" value="Chromosome 10"/>
</dbReference>
<evidence type="ECO:0000313" key="4">
    <source>
        <dbReference type="Proteomes" id="UP001497453"/>
    </source>
</evidence>
<name>A0ABP1CQC7_9APHY</name>
<feature type="transmembrane region" description="Helical" evidence="2">
    <location>
        <begin position="193"/>
        <end position="216"/>
    </location>
</feature>